<feature type="domain" description="HTH araC/xylS-type" evidence="4">
    <location>
        <begin position="221"/>
        <end position="319"/>
    </location>
</feature>
<dbReference type="PROSITE" id="PS00041">
    <property type="entry name" value="HTH_ARAC_FAMILY_1"/>
    <property type="match status" value="1"/>
</dbReference>
<dbReference type="SUPFAM" id="SSF46689">
    <property type="entry name" value="Homeodomain-like"/>
    <property type="match status" value="2"/>
</dbReference>
<dbReference type="InterPro" id="IPR053142">
    <property type="entry name" value="PchR_regulatory_protein"/>
</dbReference>
<organism evidence="5 6">
    <name type="scientific">Paraflavitalea soli</name>
    <dbReference type="NCBI Taxonomy" id="2315862"/>
    <lineage>
        <taxon>Bacteria</taxon>
        <taxon>Pseudomonadati</taxon>
        <taxon>Bacteroidota</taxon>
        <taxon>Chitinophagia</taxon>
        <taxon>Chitinophagales</taxon>
        <taxon>Chitinophagaceae</taxon>
        <taxon>Paraflavitalea</taxon>
    </lineage>
</organism>
<keyword evidence="3" id="KW-0804">Transcription</keyword>
<dbReference type="Pfam" id="PF12833">
    <property type="entry name" value="HTH_18"/>
    <property type="match status" value="1"/>
</dbReference>
<evidence type="ECO:0000256" key="3">
    <source>
        <dbReference type="ARBA" id="ARBA00023163"/>
    </source>
</evidence>
<dbReference type="GO" id="GO:0003700">
    <property type="term" value="F:DNA-binding transcription factor activity"/>
    <property type="evidence" value="ECO:0007669"/>
    <property type="project" value="InterPro"/>
</dbReference>
<dbReference type="OrthoDB" id="799767at2"/>
<dbReference type="PANTHER" id="PTHR47893">
    <property type="entry name" value="REGULATORY PROTEIN PCHR"/>
    <property type="match status" value="1"/>
</dbReference>
<protein>
    <submittedName>
        <fullName evidence="5">AraC family transcriptional regulator</fullName>
    </submittedName>
</protein>
<dbReference type="PRINTS" id="PR00032">
    <property type="entry name" value="HTHARAC"/>
</dbReference>
<dbReference type="InterPro" id="IPR020449">
    <property type="entry name" value="Tscrpt_reg_AraC-type_HTH"/>
</dbReference>
<reference evidence="5 6" key="1">
    <citation type="submission" date="2018-09" db="EMBL/GenBank/DDBJ databases">
        <title>Genome sequencing of strain 6GH32-13.</title>
        <authorList>
            <person name="Weon H.-Y."/>
            <person name="Heo J."/>
            <person name="Kwon S.-W."/>
        </authorList>
    </citation>
    <scope>NUCLEOTIDE SEQUENCE [LARGE SCALE GENOMIC DNA]</scope>
    <source>
        <strain evidence="5 6">5GH32-13</strain>
    </source>
</reference>
<dbReference type="KEGG" id="pseg:D3H65_25800"/>
<proteinExistence type="predicted"/>
<dbReference type="InterPro" id="IPR018062">
    <property type="entry name" value="HTH_AraC-typ_CS"/>
</dbReference>
<dbReference type="PANTHER" id="PTHR47893:SF1">
    <property type="entry name" value="REGULATORY PROTEIN PCHR"/>
    <property type="match status" value="1"/>
</dbReference>
<evidence type="ECO:0000259" key="4">
    <source>
        <dbReference type="PROSITE" id="PS01124"/>
    </source>
</evidence>
<dbReference type="GO" id="GO:0043565">
    <property type="term" value="F:sequence-specific DNA binding"/>
    <property type="evidence" value="ECO:0007669"/>
    <property type="project" value="InterPro"/>
</dbReference>
<evidence type="ECO:0000313" key="6">
    <source>
        <dbReference type="Proteomes" id="UP000263900"/>
    </source>
</evidence>
<keyword evidence="2" id="KW-0238">DNA-binding</keyword>
<evidence type="ECO:0000313" key="5">
    <source>
        <dbReference type="EMBL" id="AXY77187.1"/>
    </source>
</evidence>
<dbReference type="SMART" id="SM00342">
    <property type="entry name" value="HTH_ARAC"/>
    <property type="match status" value="1"/>
</dbReference>
<dbReference type="AlphaFoldDB" id="A0A3B7MTJ2"/>
<dbReference type="InterPro" id="IPR018060">
    <property type="entry name" value="HTH_AraC"/>
</dbReference>
<evidence type="ECO:0000256" key="2">
    <source>
        <dbReference type="ARBA" id="ARBA00023125"/>
    </source>
</evidence>
<keyword evidence="6" id="KW-1185">Reference proteome</keyword>
<dbReference type="Proteomes" id="UP000263900">
    <property type="component" value="Chromosome"/>
</dbReference>
<dbReference type="PROSITE" id="PS01124">
    <property type="entry name" value="HTH_ARAC_FAMILY_2"/>
    <property type="match status" value="1"/>
</dbReference>
<evidence type="ECO:0000256" key="1">
    <source>
        <dbReference type="ARBA" id="ARBA00023015"/>
    </source>
</evidence>
<sequence>MLQAPDILSFAYKQPMMQGQLDLLYEKEQQIPGSIQYNISRFRKHSQWAVDDAGMMVYHYKKNDAAKNYVELRFCVSGNVYCHEKDTECDQCKLGVSRNCNDRVDSVDVLSFRFAPVHLTQFLRPRRQDDEVTVTDNILQFTHPSSFSKILPLCGRTRVVLEALLNHTYTGSLENIYINAQVQMLLLYSLECMLGEDKGDKAIETFQCKFLANDADREKIIRAREILLQHIGEPITIKELSRKVAINECYLKKGFKELFGTTVFDFYQSQRMEHARYLLYEKGLSVTEVSMMLGYSSISHFSTAFKKHTGLKPCELLLH</sequence>
<gene>
    <name evidence="5" type="ORF">D3H65_25800</name>
</gene>
<dbReference type="Gene3D" id="1.10.10.60">
    <property type="entry name" value="Homeodomain-like"/>
    <property type="match status" value="1"/>
</dbReference>
<dbReference type="EMBL" id="CP032157">
    <property type="protein sequence ID" value="AXY77187.1"/>
    <property type="molecule type" value="Genomic_DNA"/>
</dbReference>
<keyword evidence="1" id="KW-0805">Transcription regulation</keyword>
<accession>A0A3B7MTJ2</accession>
<dbReference type="RefSeq" id="WP_119053063.1">
    <property type="nucleotide sequence ID" value="NZ_CP032157.1"/>
</dbReference>
<name>A0A3B7MTJ2_9BACT</name>
<dbReference type="InterPro" id="IPR009057">
    <property type="entry name" value="Homeodomain-like_sf"/>
</dbReference>